<reference evidence="2" key="1">
    <citation type="journal article" date="2015" name="Nature">
        <title>Complex archaea that bridge the gap between prokaryotes and eukaryotes.</title>
        <authorList>
            <person name="Spang A."/>
            <person name="Saw J.H."/>
            <person name="Jorgensen S.L."/>
            <person name="Zaremba-Niedzwiedzka K."/>
            <person name="Martijn J."/>
            <person name="Lind A.E."/>
            <person name="van Eijk R."/>
            <person name="Schleper C."/>
            <person name="Guy L."/>
            <person name="Ettema T.J."/>
        </authorList>
    </citation>
    <scope>NUCLEOTIDE SEQUENCE</scope>
</reference>
<keyword evidence="1" id="KW-0812">Transmembrane</keyword>
<evidence type="ECO:0000313" key="2">
    <source>
        <dbReference type="EMBL" id="KKM14813.1"/>
    </source>
</evidence>
<protein>
    <recommendedName>
        <fullName evidence="3">Chemotaxis methyl-accepting receptor HlyB-like 4HB MCP domain-containing protein</fullName>
    </recommendedName>
</protein>
<organism evidence="2">
    <name type="scientific">marine sediment metagenome</name>
    <dbReference type="NCBI Taxonomy" id="412755"/>
    <lineage>
        <taxon>unclassified sequences</taxon>
        <taxon>metagenomes</taxon>
        <taxon>ecological metagenomes</taxon>
    </lineage>
</organism>
<dbReference type="EMBL" id="LAZR01015059">
    <property type="protein sequence ID" value="KKM14813.1"/>
    <property type="molecule type" value="Genomic_DNA"/>
</dbReference>
<name>A0A0F9JY19_9ZZZZ</name>
<feature type="non-terminal residue" evidence="2">
    <location>
        <position position="95"/>
    </location>
</feature>
<feature type="transmembrane region" description="Helical" evidence="1">
    <location>
        <begin position="15"/>
        <end position="33"/>
    </location>
</feature>
<proteinExistence type="predicted"/>
<accession>A0A0F9JY19</accession>
<evidence type="ECO:0008006" key="3">
    <source>
        <dbReference type="Google" id="ProtNLM"/>
    </source>
</evidence>
<keyword evidence="1" id="KW-0472">Membrane</keyword>
<comment type="caution">
    <text evidence="2">The sequence shown here is derived from an EMBL/GenBank/DDBJ whole genome shotgun (WGS) entry which is preliminary data.</text>
</comment>
<gene>
    <name evidence="2" type="ORF">LCGC14_1702300</name>
</gene>
<dbReference type="AlphaFoldDB" id="A0A0F9JY19"/>
<sequence length="95" mass="10624">MLMDKLGNVNTNTKIFVSVSTVALIAIAMYNWAVSPQTSYLQAAQRYETMMSDAGDKTTVIKNGIDGKKKELERLYEDIAATKDSFFTLKTSNEF</sequence>
<keyword evidence="1" id="KW-1133">Transmembrane helix</keyword>
<evidence type="ECO:0000256" key="1">
    <source>
        <dbReference type="SAM" id="Phobius"/>
    </source>
</evidence>